<feature type="domain" description="3-dehydroquinate synthase N-terminal" evidence="22">
    <location>
        <begin position="293"/>
        <end position="405"/>
    </location>
</feature>
<feature type="binding site" evidence="21">
    <location>
        <begin position="355"/>
        <end position="356"/>
    </location>
    <ligand>
        <name>NAD(+)</name>
        <dbReference type="ChEBI" id="CHEBI:57540"/>
    </ligand>
</feature>
<feature type="binding site" evidence="21">
    <location>
        <position position="377"/>
    </location>
    <ligand>
        <name>NAD(+)</name>
        <dbReference type="ChEBI" id="CHEBI:57540"/>
    </ligand>
</feature>
<evidence type="ECO:0000256" key="16">
    <source>
        <dbReference type="ARBA" id="ARBA00023239"/>
    </source>
</evidence>
<comment type="subcellular location">
    <subcellularLocation>
        <location evidence="21">Cytoplasm</location>
    </subcellularLocation>
</comment>
<dbReference type="HAMAP" id="MF_00109">
    <property type="entry name" value="Shikimate_kinase"/>
    <property type="match status" value="1"/>
</dbReference>
<dbReference type="GO" id="GO:0000287">
    <property type="term" value="F:magnesium ion binding"/>
    <property type="evidence" value="ECO:0007669"/>
    <property type="project" value="UniProtKB-UniRule"/>
</dbReference>
<dbReference type="NCBIfam" id="TIGR01357">
    <property type="entry name" value="aroB"/>
    <property type="match status" value="1"/>
</dbReference>
<dbReference type="InterPro" id="IPR023000">
    <property type="entry name" value="Shikimate_kinase_CS"/>
</dbReference>
<dbReference type="InterPro" id="IPR027417">
    <property type="entry name" value="P-loop_NTPase"/>
</dbReference>
<keyword evidence="15 21" id="KW-0057">Aromatic amino acid biosynthesis</keyword>
<dbReference type="EC" id="2.7.1.71" evidence="20"/>
<evidence type="ECO:0000256" key="17">
    <source>
        <dbReference type="ARBA" id="ARBA00023268"/>
    </source>
</evidence>
<dbReference type="Pfam" id="PF24621">
    <property type="entry name" value="DHQS_C"/>
    <property type="match status" value="1"/>
</dbReference>
<dbReference type="EC" id="4.2.3.4" evidence="21"/>
<evidence type="ECO:0000256" key="18">
    <source>
        <dbReference type="ARBA" id="ARBA00023285"/>
    </source>
</evidence>
<feature type="binding site" evidence="21">
    <location>
        <position position="490"/>
    </location>
    <ligand>
        <name>Zn(2+)</name>
        <dbReference type="ChEBI" id="CHEBI:29105"/>
    </ligand>
</feature>
<dbReference type="InterPro" id="IPR016037">
    <property type="entry name" value="DHQ_synth_AroB"/>
</dbReference>
<keyword evidence="8 21" id="KW-0028">Amino-acid biosynthesis</keyword>
<feature type="binding site" evidence="20">
    <location>
        <position position="70"/>
    </location>
    <ligand>
        <name>substrate</name>
    </ligand>
</feature>
<dbReference type="GO" id="GO:0005524">
    <property type="term" value="F:ATP binding"/>
    <property type="evidence" value="ECO:0007669"/>
    <property type="project" value="UniProtKB-UniRule"/>
</dbReference>
<evidence type="ECO:0000256" key="20">
    <source>
        <dbReference type="HAMAP-Rule" id="MF_00109"/>
    </source>
</evidence>
<feature type="binding site" evidence="21">
    <location>
        <position position="410"/>
    </location>
    <ligand>
        <name>Zn(2+)</name>
        <dbReference type="ChEBI" id="CHEBI:29105"/>
    </ligand>
</feature>
<dbReference type="Gene3D" id="3.40.50.300">
    <property type="entry name" value="P-loop containing nucleotide triphosphate hydrolases"/>
    <property type="match status" value="1"/>
</dbReference>
<evidence type="ECO:0000256" key="3">
    <source>
        <dbReference type="ARBA" id="ARBA00003485"/>
    </source>
</evidence>
<dbReference type="Proteomes" id="UP000462435">
    <property type="component" value="Unassembled WGS sequence"/>
</dbReference>
<feature type="binding site" evidence="20">
    <location>
        <position position="6"/>
    </location>
    <ligand>
        <name>Mg(2+)</name>
        <dbReference type="ChEBI" id="CHEBI:18420"/>
    </ligand>
</feature>
<feature type="binding site" evidence="20">
    <location>
        <position position="24"/>
    </location>
    <ligand>
        <name>substrate</name>
    </ligand>
</feature>
<dbReference type="GO" id="GO:0008652">
    <property type="term" value="P:amino acid biosynthetic process"/>
    <property type="evidence" value="ECO:0007669"/>
    <property type="project" value="UniProtKB-KW"/>
</dbReference>
<evidence type="ECO:0000256" key="5">
    <source>
        <dbReference type="ARBA" id="ARBA00004842"/>
    </source>
</evidence>
<comment type="pathway">
    <text evidence="4 21">Metabolic intermediate biosynthesis; chorismate biosynthesis; chorismate from D-erythrose 4-phosphate and phosphoenolpyruvate: step 2/7.</text>
</comment>
<dbReference type="Pfam" id="PF01761">
    <property type="entry name" value="DHQ_synthase"/>
    <property type="match status" value="1"/>
</dbReference>
<feature type="binding site" evidence="20">
    <location>
        <position position="108"/>
    </location>
    <ligand>
        <name>ATP</name>
        <dbReference type="ChEBI" id="CHEBI:30616"/>
    </ligand>
</feature>
<evidence type="ECO:0000256" key="12">
    <source>
        <dbReference type="ARBA" id="ARBA00022777"/>
    </source>
</evidence>
<keyword evidence="10 21" id="KW-0479">Metal-binding</keyword>
<dbReference type="SUPFAM" id="SSF52540">
    <property type="entry name" value="P-loop containing nucleoside triphosphate hydrolases"/>
    <property type="match status" value="1"/>
</dbReference>
<comment type="subunit">
    <text evidence="20">Monomer.</text>
</comment>
<evidence type="ECO:0000256" key="10">
    <source>
        <dbReference type="ARBA" id="ARBA00022723"/>
    </source>
</evidence>
<dbReference type="Gene3D" id="1.20.1090.10">
    <property type="entry name" value="Dehydroquinate synthase-like - alpha domain"/>
    <property type="match status" value="1"/>
</dbReference>
<evidence type="ECO:0000256" key="19">
    <source>
        <dbReference type="ARBA" id="ARBA00048567"/>
    </source>
</evidence>
<evidence type="ECO:0000256" key="15">
    <source>
        <dbReference type="ARBA" id="ARBA00023141"/>
    </source>
</evidence>
<dbReference type="GO" id="GO:0004765">
    <property type="term" value="F:shikimate kinase activity"/>
    <property type="evidence" value="ECO:0007669"/>
    <property type="project" value="UniProtKB-UniRule"/>
</dbReference>
<evidence type="ECO:0000256" key="13">
    <source>
        <dbReference type="ARBA" id="ARBA00022840"/>
    </source>
</evidence>
<dbReference type="InterPro" id="IPR000623">
    <property type="entry name" value="Shikimate_kinase/TSH1"/>
</dbReference>
<feature type="binding site" evidence="21">
    <location>
        <begin position="297"/>
        <end position="302"/>
    </location>
    <ligand>
        <name>NAD(+)</name>
        <dbReference type="ChEBI" id="CHEBI:57540"/>
    </ligand>
</feature>
<dbReference type="InterPro" id="IPR056179">
    <property type="entry name" value="DHQS_C"/>
</dbReference>
<dbReference type="SUPFAM" id="SSF56796">
    <property type="entry name" value="Dehydroquinate synthase-like"/>
    <property type="match status" value="1"/>
</dbReference>
<evidence type="ECO:0000256" key="2">
    <source>
        <dbReference type="ARBA" id="ARBA00001911"/>
    </source>
</evidence>
<comment type="similarity">
    <text evidence="6 21">Belongs to the sugar phosphate cyclases superfamily. Dehydroquinate synthase family.</text>
</comment>
<evidence type="ECO:0000256" key="4">
    <source>
        <dbReference type="ARBA" id="ARBA00004661"/>
    </source>
</evidence>
<comment type="pathway">
    <text evidence="5 20">Metabolic intermediate biosynthesis; chorismate biosynthesis; chorismate from D-erythrose 4-phosphate and phosphoenolpyruvate: step 5/7.</text>
</comment>
<comment type="cofactor">
    <cofactor evidence="20">
        <name>Mg(2+)</name>
        <dbReference type="ChEBI" id="CHEBI:18420"/>
    </cofactor>
    <text evidence="20">Binds 1 Mg(2+) ion per subunit.</text>
</comment>
<evidence type="ECO:0000256" key="1">
    <source>
        <dbReference type="ARBA" id="ARBA00001393"/>
    </source>
</evidence>
<accession>A0A7V8FZM5</accession>
<dbReference type="PANTHER" id="PTHR43622:SF7">
    <property type="entry name" value="3-DEHYDROQUINATE SYNTHASE, CHLOROPLASTIC"/>
    <property type="match status" value="1"/>
</dbReference>
<evidence type="ECO:0000256" key="9">
    <source>
        <dbReference type="ARBA" id="ARBA00022679"/>
    </source>
</evidence>
<feature type="domain" description="3-dehydroquinate synthase C-terminal" evidence="23">
    <location>
        <begin position="407"/>
        <end position="550"/>
    </location>
</feature>
<proteinExistence type="inferred from homology"/>
<dbReference type="AlphaFoldDB" id="A0A7V8FZM5"/>
<dbReference type="UniPathway" id="UPA00053">
    <property type="reaction ID" value="UER00085"/>
</dbReference>
<protein>
    <recommendedName>
        <fullName evidence="20 21">Multifunctional fusion protein</fullName>
    </recommendedName>
    <domain>
        <recommendedName>
            <fullName evidence="20">Shikimate kinase</fullName>
            <shortName evidence="20">SK</shortName>
            <ecNumber evidence="20">2.7.1.71</ecNumber>
        </recommendedName>
    </domain>
    <domain>
        <recommendedName>
            <fullName evidence="21">3-dehydroquinate synthase</fullName>
            <shortName evidence="21">DHQS</shortName>
            <ecNumber evidence="21">4.2.3.4</ecNumber>
        </recommendedName>
    </domain>
</protein>
<keyword evidence="18 21" id="KW-0170">Cobalt</keyword>
<evidence type="ECO:0000256" key="7">
    <source>
        <dbReference type="ARBA" id="ARBA00022490"/>
    </source>
</evidence>
<comment type="catalytic activity">
    <reaction evidence="19 20">
        <text>shikimate + ATP = 3-phosphoshikimate + ADP + H(+)</text>
        <dbReference type="Rhea" id="RHEA:13121"/>
        <dbReference type="ChEBI" id="CHEBI:15378"/>
        <dbReference type="ChEBI" id="CHEBI:30616"/>
        <dbReference type="ChEBI" id="CHEBI:36208"/>
        <dbReference type="ChEBI" id="CHEBI:145989"/>
        <dbReference type="ChEBI" id="CHEBI:456216"/>
        <dbReference type="EC" id="2.7.1.71"/>
    </reaction>
</comment>
<dbReference type="GO" id="GO:0005737">
    <property type="term" value="C:cytoplasm"/>
    <property type="evidence" value="ECO:0007669"/>
    <property type="project" value="UniProtKB-SubCell"/>
</dbReference>
<dbReference type="CDD" id="cd00464">
    <property type="entry name" value="SK"/>
    <property type="match status" value="1"/>
</dbReference>
<feature type="binding site" evidence="20">
    <location>
        <begin position="2"/>
        <end position="7"/>
    </location>
    <ligand>
        <name>ATP</name>
        <dbReference type="ChEBI" id="CHEBI:30616"/>
    </ligand>
</feature>
<keyword evidence="14 21" id="KW-0520">NAD</keyword>
<comment type="caution">
    <text evidence="20">Lacks conserved residue(s) required for the propagation of feature annotation.</text>
</comment>
<dbReference type="CDD" id="cd08195">
    <property type="entry name" value="DHQS"/>
    <property type="match status" value="1"/>
</dbReference>
<keyword evidence="17" id="KW-0511">Multifunctional enzyme</keyword>
<keyword evidence="20" id="KW-0460">Magnesium</keyword>
<dbReference type="PRINTS" id="PR01100">
    <property type="entry name" value="SHIKIMTKNASE"/>
</dbReference>
<feature type="binding site" evidence="20">
    <location>
        <position position="48"/>
    </location>
    <ligand>
        <name>substrate</name>
    </ligand>
</feature>
<evidence type="ECO:0000256" key="14">
    <source>
        <dbReference type="ARBA" id="ARBA00023027"/>
    </source>
</evidence>
<comment type="cofactor">
    <cofactor evidence="2 21">
        <name>NAD(+)</name>
        <dbReference type="ChEBI" id="CHEBI:57540"/>
    </cofactor>
</comment>
<feature type="binding site" evidence="21">
    <location>
        <begin position="395"/>
        <end position="398"/>
    </location>
    <ligand>
        <name>NAD(+)</name>
        <dbReference type="ChEBI" id="CHEBI:57540"/>
    </ligand>
</feature>
<feature type="binding site" evidence="20">
    <location>
        <position position="127"/>
    </location>
    <ligand>
        <name>substrate</name>
    </ligand>
</feature>
<dbReference type="FunFam" id="3.40.50.1970:FF:000001">
    <property type="entry name" value="3-dehydroquinate synthase"/>
    <property type="match status" value="1"/>
</dbReference>
<comment type="caution">
    <text evidence="24">The sequence shown here is derived from an EMBL/GenBank/DDBJ whole genome shotgun (WGS) entry which is preliminary data.</text>
</comment>
<dbReference type="HAMAP" id="MF_00110">
    <property type="entry name" value="DHQ_synthase"/>
    <property type="match status" value="1"/>
</dbReference>
<evidence type="ECO:0000313" key="25">
    <source>
        <dbReference type="Proteomes" id="UP000462435"/>
    </source>
</evidence>
<keyword evidence="11 21" id="KW-0547">Nucleotide-binding</keyword>
<comment type="cofactor">
    <cofactor evidence="21">
        <name>Co(2+)</name>
        <dbReference type="ChEBI" id="CHEBI:48828"/>
    </cofactor>
    <cofactor evidence="21">
        <name>Zn(2+)</name>
        <dbReference type="ChEBI" id="CHEBI:29105"/>
    </cofactor>
    <text evidence="21">Binds 1 divalent metal cation per subunit. Can use either Co(2+) or Zn(2+).</text>
</comment>
<keyword evidence="16 21" id="KW-0456">Lyase</keyword>
<dbReference type="InterPro" id="IPR031322">
    <property type="entry name" value="Shikimate/glucono_kinase"/>
</dbReference>
<evidence type="ECO:0000259" key="22">
    <source>
        <dbReference type="Pfam" id="PF01761"/>
    </source>
</evidence>
<dbReference type="GO" id="GO:0009423">
    <property type="term" value="P:chorismate biosynthetic process"/>
    <property type="evidence" value="ECO:0007669"/>
    <property type="project" value="UniProtKB-UniRule"/>
</dbReference>
<reference evidence="25" key="1">
    <citation type="journal article" date="2020" name="MBio">
        <title>Horizontal gene transfer to a defensive symbiont with a reduced genome amongst a multipartite beetle microbiome.</title>
        <authorList>
            <person name="Waterworth S.C."/>
            <person name="Florez L.V."/>
            <person name="Rees E.R."/>
            <person name="Hertweck C."/>
            <person name="Kaltenpoth M."/>
            <person name="Kwan J.C."/>
        </authorList>
    </citation>
    <scope>NUCLEOTIDE SEQUENCE [LARGE SCALE GENOMIC DNA]</scope>
</reference>
<comment type="similarity">
    <text evidence="20">Belongs to the shikimate kinase family.</text>
</comment>
<dbReference type="PANTHER" id="PTHR43622">
    <property type="entry name" value="3-DEHYDROQUINATE SYNTHASE"/>
    <property type="match status" value="1"/>
</dbReference>
<evidence type="ECO:0000256" key="11">
    <source>
        <dbReference type="ARBA" id="ARBA00022741"/>
    </source>
</evidence>
<dbReference type="EMBL" id="WNDX01000009">
    <property type="protein sequence ID" value="KAF1047698.1"/>
    <property type="molecule type" value="Genomic_DNA"/>
</dbReference>
<keyword evidence="12 20" id="KW-0418">Kinase</keyword>
<comment type="function">
    <text evidence="3 21">Catalyzes the conversion of 3-deoxy-D-arabino-heptulosonate 7-phosphate (DAHP) to dehydroquinate (DHQ).</text>
</comment>
<dbReference type="Pfam" id="PF01202">
    <property type="entry name" value="SKI"/>
    <property type="match status" value="1"/>
</dbReference>
<sequence>MGAGKTTIGRALAKKLNKRFIDSDHEIEARTGASIPVIFEIEGEESFRRREAEVIRELAAQPDIVLATGGGAVLRAENRENLKKGGTVIYLRASINQILQRTGRDKNRPLLQTADPRRKLEELSRQREPLYREVADFVVETNRPNVQFLVQTIISHLELSPKQTGLQPLPTMDDTVVIERGSAAVVTREDGSTVFAASTSTLIINGAAGASQNVRSMNPANHANAAPITLEVDLGERSYPILIGRGLLDDTALLPQYVKGKRAAIVTNDKVGPLYLEKVSSALRAAGKQVTEIVLPDGEEEKNWASLMTIFDKLLADKCDRKTTLIALGGGVIGDLTGFAAASYMRGVPFVQVPTTLLSQVDSSVGGKTGINHPLGKNMIGAFYQPQAVIADTATLHTLPPRELAAGIAEVIKHGAIIDAPFFDWIEANMARLVAKDDAALAYAIQRSCEIKADVVRQDEREGGLRAILNFGHTFGHAIENGLGYGQWLHGEAVGCGMVMAADLSHRLGYIDAAARERIRAVTAAAGLPTTAPDLGAERWLELMEVDKKNEGGQIKFILIKPLGTPLITNAPQELLMQTLAACTGE</sequence>
<keyword evidence="9 20" id="KW-0808">Transferase</keyword>
<dbReference type="InterPro" id="IPR030960">
    <property type="entry name" value="DHQS/DOIS_N"/>
</dbReference>
<comment type="catalytic activity">
    <reaction evidence="1 21">
        <text>7-phospho-2-dehydro-3-deoxy-D-arabino-heptonate = 3-dehydroquinate + phosphate</text>
        <dbReference type="Rhea" id="RHEA:21968"/>
        <dbReference type="ChEBI" id="CHEBI:32364"/>
        <dbReference type="ChEBI" id="CHEBI:43474"/>
        <dbReference type="ChEBI" id="CHEBI:58394"/>
        <dbReference type="EC" id="4.2.3.4"/>
    </reaction>
</comment>
<dbReference type="InterPro" id="IPR050071">
    <property type="entry name" value="Dehydroquinate_synthase"/>
</dbReference>
<keyword evidence="21" id="KW-0862">Zinc</keyword>
<keyword evidence="7 21" id="KW-0963">Cytoplasm</keyword>
<feature type="binding site" evidence="21">
    <location>
        <begin position="331"/>
        <end position="335"/>
    </location>
    <ligand>
        <name>NAD(+)</name>
        <dbReference type="ChEBI" id="CHEBI:57540"/>
    </ligand>
</feature>
<evidence type="ECO:0000259" key="23">
    <source>
        <dbReference type="Pfam" id="PF24621"/>
    </source>
</evidence>
<feature type="binding site" evidence="21">
    <location>
        <position position="368"/>
    </location>
    <ligand>
        <name>NAD(+)</name>
        <dbReference type="ChEBI" id="CHEBI:57540"/>
    </ligand>
</feature>
<keyword evidence="13 20" id="KW-0067">ATP-binding</keyword>
<dbReference type="GO" id="GO:0009073">
    <property type="term" value="P:aromatic amino acid family biosynthetic process"/>
    <property type="evidence" value="ECO:0007669"/>
    <property type="project" value="UniProtKB-KW"/>
</dbReference>
<evidence type="ECO:0000313" key="24">
    <source>
        <dbReference type="EMBL" id="KAF1047698.1"/>
    </source>
</evidence>
<name>A0A7V8FZM5_9BURK</name>
<evidence type="ECO:0000256" key="8">
    <source>
        <dbReference type="ARBA" id="ARBA00022605"/>
    </source>
</evidence>
<dbReference type="GO" id="GO:0003856">
    <property type="term" value="F:3-dehydroquinate synthase activity"/>
    <property type="evidence" value="ECO:0007669"/>
    <property type="project" value="UniProtKB-UniRule"/>
</dbReference>
<feature type="binding site" evidence="21">
    <location>
        <position position="473"/>
    </location>
    <ligand>
        <name>Zn(2+)</name>
        <dbReference type="ChEBI" id="CHEBI:29105"/>
    </ligand>
</feature>
<organism evidence="24 25">
    <name type="scientific">Herbaspirillum frisingense</name>
    <dbReference type="NCBI Taxonomy" id="92645"/>
    <lineage>
        <taxon>Bacteria</taxon>
        <taxon>Pseudomonadati</taxon>
        <taxon>Pseudomonadota</taxon>
        <taxon>Betaproteobacteria</taxon>
        <taxon>Burkholderiales</taxon>
        <taxon>Oxalobacteraceae</taxon>
        <taxon>Herbaspirillum</taxon>
    </lineage>
</organism>
<evidence type="ECO:0000256" key="6">
    <source>
        <dbReference type="ARBA" id="ARBA00005412"/>
    </source>
</evidence>
<dbReference type="PROSITE" id="PS01128">
    <property type="entry name" value="SHIKIMATE_KINASE"/>
    <property type="match status" value="1"/>
</dbReference>
<comment type="function">
    <text evidence="20">Catalyzes the specific phosphorylation of the 3-hydroxyl group of shikimic acid using ATP as a cosubstrate.</text>
</comment>
<evidence type="ECO:0000256" key="21">
    <source>
        <dbReference type="HAMAP-Rule" id="MF_00110"/>
    </source>
</evidence>
<gene>
    <name evidence="21 24" type="primary">aroB</name>
    <name evidence="20" type="synonym">aroK</name>
    <name evidence="24" type="ORF">GAK35_00513</name>
</gene>
<dbReference type="Gene3D" id="3.40.50.1970">
    <property type="match status" value="1"/>
</dbReference>